<accession>A0A811ZXI0</accession>
<evidence type="ECO:0000313" key="2">
    <source>
        <dbReference type="EMBL" id="CAD7692824.1"/>
    </source>
</evidence>
<organism evidence="2 3">
    <name type="scientific">Nyctereutes procyonoides</name>
    <name type="common">Raccoon dog</name>
    <name type="synonym">Canis procyonoides</name>
    <dbReference type="NCBI Taxonomy" id="34880"/>
    <lineage>
        <taxon>Eukaryota</taxon>
        <taxon>Metazoa</taxon>
        <taxon>Chordata</taxon>
        <taxon>Craniata</taxon>
        <taxon>Vertebrata</taxon>
        <taxon>Euteleostomi</taxon>
        <taxon>Mammalia</taxon>
        <taxon>Eutheria</taxon>
        <taxon>Laurasiatheria</taxon>
        <taxon>Carnivora</taxon>
        <taxon>Caniformia</taxon>
        <taxon>Canidae</taxon>
        <taxon>Nyctereutes</taxon>
    </lineage>
</organism>
<reference evidence="2" key="1">
    <citation type="submission" date="2020-12" db="EMBL/GenBank/DDBJ databases">
        <authorList>
            <consortium name="Molecular Ecology Group"/>
        </authorList>
    </citation>
    <scope>NUCLEOTIDE SEQUENCE</scope>
    <source>
        <strain evidence="2">TBG_1078</strain>
    </source>
</reference>
<feature type="region of interest" description="Disordered" evidence="1">
    <location>
        <begin position="94"/>
        <end position="127"/>
    </location>
</feature>
<dbReference type="EMBL" id="CAJHUB010000775">
    <property type="protein sequence ID" value="CAD7692824.1"/>
    <property type="molecule type" value="Genomic_DNA"/>
</dbReference>
<dbReference type="AlphaFoldDB" id="A0A811ZXI0"/>
<evidence type="ECO:0000313" key="3">
    <source>
        <dbReference type="Proteomes" id="UP000645828"/>
    </source>
</evidence>
<dbReference type="Proteomes" id="UP000645828">
    <property type="component" value="Unassembled WGS sequence"/>
</dbReference>
<feature type="compositionally biased region" description="Basic and acidic residues" evidence="1">
    <location>
        <begin position="118"/>
        <end position="127"/>
    </location>
</feature>
<feature type="compositionally biased region" description="Pro residues" evidence="1">
    <location>
        <begin position="58"/>
        <end position="71"/>
    </location>
</feature>
<name>A0A811ZXI0_NYCPR</name>
<protein>
    <submittedName>
        <fullName evidence="2">(raccoon dog) hypothetical protein</fullName>
    </submittedName>
</protein>
<feature type="region of interest" description="Disordered" evidence="1">
    <location>
        <begin position="1"/>
        <end position="82"/>
    </location>
</feature>
<proteinExistence type="predicted"/>
<sequence length="127" mass="12596">MARLAVGCRPGPPPRSRPRVRRRHGGGAAGAEPRGGRPRGGRGGPGPRPRPRRSPGPAASPPSGSPSPAPAPGRRGGGCSPLCNRRWCRGKGALSSTDALAGDCAGGSGGGVKPGASNERDGTEELL</sequence>
<comment type="caution">
    <text evidence="2">The sequence shown here is derived from an EMBL/GenBank/DDBJ whole genome shotgun (WGS) entry which is preliminary data.</text>
</comment>
<evidence type="ECO:0000256" key="1">
    <source>
        <dbReference type="SAM" id="MobiDB-lite"/>
    </source>
</evidence>
<gene>
    <name evidence="2" type="ORF">NYPRO_LOCUS25618</name>
</gene>
<feature type="compositionally biased region" description="Basic residues" evidence="1">
    <location>
        <begin position="16"/>
        <end position="25"/>
    </location>
</feature>
<keyword evidence="3" id="KW-1185">Reference proteome</keyword>
<feature type="compositionally biased region" description="Gly residues" evidence="1">
    <location>
        <begin position="104"/>
        <end position="113"/>
    </location>
</feature>